<evidence type="ECO:0008006" key="4">
    <source>
        <dbReference type="Google" id="ProtNLM"/>
    </source>
</evidence>
<evidence type="ECO:0000313" key="3">
    <source>
        <dbReference type="Proteomes" id="UP000824202"/>
    </source>
</evidence>
<dbReference type="EMBL" id="DXFT01000057">
    <property type="protein sequence ID" value="HIX03053.1"/>
    <property type="molecule type" value="Genomic_DNA"/>
</dbReference>
<reference evidence="2" key="2">
    <citation type="submission" date="2021-04" db="EMBL/GenBank/DDBJ databases">
        <authorList>
            <person name="Gilroy R."/>
        </authorList>
    </citation>
    <scope>NUCLEOTIDE SEQUENCE</scope>
    <source>
        <strain evidence="2">23274</strain>
    </source>
</reference>
<dbReference type="InterPro" id="IPR019734">
    <property type="entry name" value="TPR_rpt"/>
</dbReference>
<dbReference type="Proteomes" id="UP000824202">
    <property type="component" value="Unassembled WGS sequence"/>
</dbReference>
<protein>
    <recommendedName>
        <fullName evidence="4">Tetratricopeptide repeat protein</fullName>
    </recommendedName>
</protein>
<dbReference type="AlphaFoldDB" id="A0A9D2AAV9"/>
<evidence type="ECO:0000313" key="2">
    <source>
        <dbReference type="EMBL" id="HIX03053.1"/>
    </source>
</evidence>
<keyword evidence="1" id="KW-0802">TPR repeat</keyword>
<gene>
    <name evidence="2" type="ORF">H9863_02910</name>
</gene>
<dbReference type="PROSITE" id="PS50005">
    <property type="entry name" value="TPR"/>
    <property type="match status" value="1"/>
</dbReference>
<comment type="caution">
    <text evidence="2">The sequence shown here is derived from an EMBL/GenBank/DDBJ whole genome shotgun (WGS) entry which is preliminary data.</text>
</comment>
<reference evidence="2" key="1">
    <citation type="journal article" date="2021" name="PeerJ">
        <title>Extensive microbial diversity within the chicken gut microbiome revealed by metagenomics and culture.</title>
        <authorList>
            <person name="Gilroy R."/>
            <person name="Ravi A."/>
            <person name="Getino M."/>
            <person name="Pursley I."/>
            <person name="Horton D.L."/>
            <person name="Alikhan N.F."/>
            <person name="Baker D."/>
            <person name="Gharbi K."/>
            <person name="Hall N."/>
            <person name="Watson M."/>
            <person name="Adriaenssens E.M."/>
            <person name="Foster-Nyarko E."/>
            <person name="Jarju S."/>
            <person name="Secka A."/>
            <person name="Antonio M."/>
            <person name="Oren A."/>
            <person name="Chaudhuri R.R."/>
            <person name="La Ragione R."/>
            <person name="Hildebrand F."/>
            <person name="Pallen M.J."/>
        </authorList>
    </citation>
    <scope>NUCLEOTIDE SEQUENCE</scope>
    <source>
        <strain evidence="2">23274</strain>
    </source>
</reference>
<evidence type="ECO:0000256" key="1">
    <source>
        <dbReference type="PROSITE-ProRule" id="PRU00339"/>
    </source>
</evidence>
<dbReference type="Pfam" id="PF13432">
    <property type="entry name" value="TPR_16"/>
    <property type="match status" value="1"/>
</dbReference>
<dbReference type="Gene3D" id="1.25.40.10">
    <property type="entry name" value="Tetratricopeptide repeat domain"/>
    <property type="match status" value="1"/>
</dbReference>
<name>A0A9D2AAV9_9BACT</name>
<dbReference type="SUPFAM" id="SSF48452">
    <property type="entry name" value="TPR-like"/>
    <property type="match status" value="1"/>
</dbReference>
<feature type="repeat" description="TPR" evidence="1">
    <location>
        <begin position="33"/>
        <end position="66"/>
    </location>
</feature>
<accession>A0A9D2AAV9</accession>
<organism evidence="2 3">
    <name type="scientific">Candidatus Odoribacter faecigallinarum</name>
    <dbReference type="NCBI Taxonomy" id="2838706"/>
    <lineage>
        <taxon>Bacteria</taxon>
        <taxon>Pseudomonadati</taxon>
        <taxon>Bacteroidota</taxon>
        <taxon>Bacteroidia</taxon>
        <taxon>Bacteroidales</taxon>
        <taxon>Odoribacteraceae</taxon>
        <taxon>Odoribacter</taxon>
    </lineage>
</organism>
<proteinExistence type="predicted"/>
<dbReference type="InterPro" id="IPR011990">
    <property type="entry name" value="TPR-like_helical_dom_sf"/>
</dbReference>
<sequence length="90" mass="10702">MEIEELKRMEREGRRAEAMRLLEQEVAVFPENADLWLIWGEMLYADGRMADALNKFNTVLRLEPEHNKAMNYVTMINNILGYYCKDMFNP</sequence>